<protein>
    <submittedName>
        <fullName evidence="1">Uncharacterized protein</fullName>
    </submittedName>
</protein>
<gene>
    <name evidence="1" type="ORF">L0P79_11770</name>
</gene>
<dbReference type="Proteomes" id="UP001200313">
    <property type="component" value="Unassembled WGS sequence"/>
</dbReference>
<name>A0ABS9MAD9_9FIRM</name>
<organism evidence="1 2">
    <name type="scientific">Intestinimonas massiliensis</name>
    <name type="common">ex Afouda et al. 2020</name>
    <dbReference type="NCBI Taxonomy" id="1673721"/>
    <lineage>
        <taxon>Bacteria</taxon>
        <taxon>Bacillati</taxon>
        <taxon>Bacillota</taxon>
        <taxon>Clostridia</taxon>
        <taxon>Eubacteriales</taxon>
        <taxon>Intestinimonas</taxon>
    </lineage>
</organism>
<keyword evidence="2" id="KW-1185">Reference proteome</keyword>
<sequence length="239" mass="26393">MATLLLGTLVQNGKRNQFPTAYSGGDFGLADADSAQQIAWLVTGGTLFCCHNLLTGISWKALAQHSMVFGCRAEIDGFEFLCRIPLPGEAPGGEWDEAVDLVQGDDRLFHWKEFRSWCQSVGLSAGTRVVRGGGMAKEWQSYPENAYACWRPVLEPKGVPIPQTGLRLQAGYELLVWDDNCVVRGKFLDESDYDLVLQSSGTWFADAGVLFQPLEKKIRTIAVDKSQVRIVQIGRYIGS</sequence>
<proteinExistence type="predicted"/>
<accession>A0ABS9MAD9</accession>
<comment type="caution">
    <text evidence="1">The sequence shown here is derived from an EMBL/GenBank/DDBJ whole genome shotgun (WGS) entry which is preliminary data.</text>
</comment>
<evidence type="ECO:0000313" key="1">
    <source>
        <dbReference type="EMBL" id="MCG4527753.1"/>
    </source>
</evidence>
<dbReference type="RefSeq" id="WP_238074345.1">
    <property type="nucleotide sequence ID" value="NZ_JAKNJB010000020.1"/>
</dbReference>
<evidence type="ECO:0000313" key="2">
    <source>
        <dbReference type="Proteomes" id="UP001200313"/>
    </source>
</evidence>
<reference evidence="1 2" key="1">
    <citation type="submission" date="2022-01" db="EMBL/GenBank/DDBJ databases">
        <title>Collection of gut derived symbiotic bacterial strains cultured from healthy donors.</title>
        <authorList>
            <person name="Lin H."/>
            <person name="Kohout C."/>
            <person name="Waligurski E."/>
            <person name="Pamer E.G."/>
        </authorList>
    </citation>
    <scope>NUCLEOTIDE SEQUENCE [LARGE SCALE GENOMIC DNA]</scope>
    <source>
        <strain evidence="1 2">DFI.3.7</strain>
    </source>
</reference>
<dbReference type="EMBL" id="JAKNJB010000020">
    <property type="protein sequence ID" value="MCG4527753.1"/>
    <property type="molecule type" value="Genomic_DNA"/>
</dbReference>